<dbReference type="Proteomes" id="UP000509510">
    <property type="component" value="Chromosome III"/>
</dbReference>
<keyword evidence="6" id="KW-1185">Reference proteome</keyword>
<feature type="region of interest" description="Disordered" evidence="3">
    <location>
        <begin position="1"/>
        <end position="29"/>
    </location>
</feature>
<dbReference type="RefSeq" id="XP_035344364.1">
    <property type="nucleotide sequence ID" value="XM_035488471.1"/>
</dbReference>
<dbReference type="InterPro" id="IPR021765">
    <property type="entry name" value="UstYa-like"/>
</dbReference>
<evidence type="ECO:0000256" key="3">
    <source>
        <dbReference type="SAM" id="MobiDB-lite"/>
    </source>
</evidence>
<keyword evidence="4" id="KW-0472">Membrane</keyword>
<dbReference type="PANTHER" id="PTHR33365">
    <property type="entry name" value="YALI0B05434P"/>
    <property type="match status" value="1"/>
</dbReference>
<dbReference type="OrthoDB" id="3687641at2759"/>
<organism evidence="5 6">
    <name type="scientific">Talaromyces rugulosus</name>
    <name type="common">Penicillium rugulosum</name>
    <dbReference type="NCBI Taxonomy" id="121627"/>
    <lineage>
        <taxon>Eukaryota</taxon>
        <taxon>Fungi</taxon>
        <taxon>Dikarya</taxon>
        <taxon>Ascomycota</taxon>
        <taxon>Pezizomycotina</taxon>
        <taxon>Eurotiomycetes</taxon>
        <taxon>Eurotiomycetidae</taxon>
        <taxon>Eurotiales</taxon>
        <taxon>Trichocomaceae</taxon>
        <taxon>Talaromyces</taxon>
        <taxon>Talaromyces sect. Islandici</taxon>
    </lineage>
</organism>
<dbReference type="GeneID" id="55992805"/>
<feature type="compositionally biased region" description="Basic and acidic residues" evidence="3">
    <location>
        <begin position="13"/>
        <end position="29"/>
    </location>
</feature>
<comment type="pathway">
    <text evidence="1">Mycotoxin biosynthesis.</text>
</comment>
<evidence type="ECO:0008006" key="7">
    <source>
        <dbReference type="Google" id="ProtNLM"/>
    </source>
</evidence>
<keyword evidence="4" id="KW-0812">Transmembrane</keyword>
<reference evidence="6" key="1">
    <citation type="submission" date="2020-06" db="EMBL/GenBank/DDBJ databases">
        <title>A chromosome-scale genome assembly of Talaromyces rugulosus W13939.</title>
        <authorList>
            <person name="Wang B."/>
            <person name="Guo L."/>
            <person name="Ye K."/>
            <person name="Wang L."/>
        </authorList>
    </citation>
    <scope>NUCLEOTIDE SEQUENCE [LARGE SCALE GENOMIC DNA]</scope>
    <source>
        <strain evidence="6">W13939</strain>
    </source>
</reference>
<dbReference type="Pfam" id="PF11807">
    <property type="entry name" value="UstYa"/>
    <property type="match status" value="1"/>
</dbReference>
<dbReference type="PANTHER" id="PTHR33365:SF4">
    <property type="entry name" value="CYCLOCHLOROTINE BIOSYNTHESIS PROTEIN O"/>
    <property type="match status" value="1"/>
</dbReference>
<dbReference type="KEGG" id="trg:TRUGW13939_05307"/>
<keyword evidence="4" id="KW-1133">Transmembrane helix</keyword>
<evidence type="ECO:0000256" key="1">
    <source>
        <dbReference type="ARBA" id="ARBA00004685"/>
    </source>
</evidence>
<comment type="similarity">
    <text evidence="2">Belongs to the ustYa family.</text>
</comment>
<evidence type="ECO:0000313" key="5">
    <source>
        <dbReference type="EMBL" id="QKX58186.1"/>
    </source>
</evidence>
<dbReference type="AlphaFoldDB" id="A0A7H8QWM9"/>
<evidence type="ECO:0000256" key="2">
    <source>
        <dbReference type="ARBA" id="ARBA00035112"/>
    </source>
</evidence>
<evidence type="ECO:0000256" key="4">
    <source>
        <dbReference type="SAM" id="Phobius"/>
    </source>
</evidence>
<dbReference type="EMBL" id="CP055900">
    <property type="protein sequence ID" value="QKX58186.1"/>
    <property type="molecule type" value="Genomic_DNA"/>
</dbReference>
<gene>
    <name evidence="5" type="ORF">TRUGW13939_05307</name>
</gene>
<proteinExistence type="inferred from homology"/>
<sequence>MGSNTSLEPLLMEGDRECDNSSPDFNEKNNPRSPFFTRKSLSVFIANFLLLILSVVILVFAKFESSRQSSLCTKEHSFYSPALEGVKYEKVRFAGLPELDSKWRGPPSSLLDEAWDNVTSKVPEIPVDESVVHRTHNQLDINSLTRFPPEFGGQIYSEVEWKHQLHCLNLMRKYIHFDYYKNTTSLFYAYSSDEIVNHLAHCIDMLRQSVMCNADTGLIFSYWIEGHDHKHVDFNNEHVCRNFESLLEYQQQNGHLIAQKLLVRHPGAVDLPDYPENVTRLMMRPEERNKYYL</sequence>
<dbReference type="GO" id="GO:0043386">
    <property type="term" value="P:mycotoxin biosynthetic process"/>
    <property type="evidence" value="ECO:0007669"/>
    <property type="project" value="InterPro"/>
</dbReference>
<evidence type="ECO:0000313" key="6">
    <source>
        <dbReference type="Proteomes" id="UP000509510"/>
    </source>
</evidence>
<accession>A0A7H8QWM9</accession>
<name>A0A7H8QWM9_TALRU</name>
<protein>
    <recommendedName>
        <fullName evidence="7">Tat pathway signal sequence protein</fullName>
    </recommendedName>
</protein>
<feature type="transmembrane region" description="Helical" evidence="4">
    <location>
        <begin position="41"/>
        <end position="61"/>
    </location>
</feature>